<dbReference type="GO" id="GO:0047372">
    <property type="term" value="F:monoacylglycerol lipase activity"/>
    <property type="evidence" value="ECO:0007669"/>
    <property type="project" value="TreeGrafter"/>
</dbReference>
<dbReference type="SUPFAM" id="SSF53474">
    <property type="entry name" value="alpha/beta-Hydrolases"/>
    <property type="match status" value="1"/>
</dbReference>
<feature type="domain" description="AB hydrolase-1" evidence="1">
    <location>
        <begin position="35"/>
        <end position="276"/>
    </location>
</feature>
<dbReference type="PRINTS" id="PR00412">
    <property type="entry name" value="EPOXHYDRLASE"/>
</dbReference>
<protein>
    <recommendedName>
        <fullName evidence="1">AB hydrolase-1 domain-containing protein</fullName>
    </recommendedName>
</protein>
<dbReference type="Pfam" id="PF00561">
    <property type="entry name" value="Abhydrolase_1"/>
    <property type="match status" value="1"/>
</dbReference>
<dbReference type="InterPro" id="IPR000073">
    <property type="entry name" value="AB_hydrolase_1"/>
</dbReference>
<dbReference type="InterPro" id="IPR000639">
    <property type="entry name" value="Epox_hydrolase-like"/>
</dbReference>
<accession>A0A3M3EYE6</accession>
<organism evidence="2 3">
    <name type="scientific">Pseudomonas corrugata</name>
    <dbReference type="NCBI Taxonomy" id="47879"/>
    <lineage>
        <taxon>Bacteria</taxon>
        <taxon>Pseudomonadati</taxon>
        <taxon>Pseudomonadota</taxon>
        <taxon>Gammaproteobacteria</taxon>
        <taxon>Pseudomonadales</taxon>
        <taxon>Pseudomonadaceae</taxon>
        <taxon>Pseudomonas</taxon>
    </lineage>
</organism>
<dbReference type="EMBL" id="RBOJ01000017">
    <property type="protein sequence ID" value="RMM54628.1"/>
    <property type="molecule type" value="Genomic_DNA"/>
</dbReference>
<dbReference type="PANTHER" id="PTHR43798">
    <property type="entry name" value="MONOACYLGLYCEROL LIPASE"/>
    <property type="match status" value="1"/>
</dbReference>
<evidence type="ECO:0000313" key="3">
    <source>
        <dbReference type="Proteomes" id="UP000270661"/>
    </source>
</evidence>
<dbReference type="GO" id="GO:0046464">
    <property type="term" value="P:acylglycerol catabolic process"/>
    <property type="evidence" value="ECO:0007669"/>
    <property type="project" value="TreeGrafter"/>
</dbReference>
<dbReference type="InterPro" id="IPR029058">
    <property type="entry name" value="AB_hydrolase_fold"/>
</dbReference>
<dbReference type="RefSeq" id="WP_024777523.1">
    <property type="nucleotide sequence ID" value="NZ_CP014262.1"/>
</dbReference>
<evidence type="ECO:0000259" key="1">
    <source>
        <dbReference type="Pfam" id="PF00561"/>
    </source>
</evidence>
<keyword evidence="3" id="KW-1185">Reference proteome</keyword>
<dbReference type="Gene3D" id="3.40.50.1820">
    <property type="entry name" value="alpha/beta hydrolase"/>
    <property type="match status" value="1"/>
</dbReference>
<sequence length="303" mass="34831">MPMVQIPLRVWRQHGQTFLFRGHTIRYWVAGHGEPLLLIHGFPTASWDWHYLWQPLAQRYRVIACDMLGFGDSAKPTDHVYSLLEQADLQQALLAHLDERQAVHILAHDYGDSVAQELIARHCEARIEVASCVFLNGGLFPETHRPVLVQKLLLSPLGWLIGRAFSREGLARNFRQIFGPWRGPSESELDDYWSLVKKHDGPRIMHRLIRYIPERRVQRDRWVQAMQRGEVPLRVIDGAFDPISGAHMVARYEALIPNADTVLLPDIGHYPQTEAPVQVLKHYLAFRENLAAPMQLRASVKCL</sequence>
<evidence type="ECO:0000313" key="2">
    <source>
        <dbReference type="EMBL" id="RMM54628.1"/>
    </source>
</evidence>
<dbReference type="AlphaFoldDB" id="A0A3M3EYE6"/>
<dbReference type="KEGG" id="pcg:AXG94_20005"/>
<proteinExistence type="predicted"/>
<dbReference type="OrthoDB" id="334507at2"/>
<name>A0A3M3EYE6_9PSED</name>
<gene>
    <name evidence="2" type="ORF">ALQ77_00259</name>
</gene>
<dbReference type="InterPro" id="IPR050266">
    <property type="entry name" value="AB_hydrolase_sf"/>
</dbReference>
<comment type="caution">
    <text evidence="2">The sequence shown here is derived from an EMBL/GenBank/DDBJ whole genome shotgun (WGS) entry which is preliminary data.</text>
</comment>
<dbReference type="STRING" id="47879.AXG94_20005"/>
<dbReference type="GeneID" id="55646681"/>
<dbReference type="GO" id="GO:0016020">
    <property type="term" value="C:membrane"/>
    <property type="evidence" value="ECO:0007669"/>
    <property type="project" value="TreeGrafter"/>
</dbReference>
<dbReference type="PANTHER" id="PTHR43798:SF33">
    <property type="entry name" value="HYDROLASE, PUTATIVE (AFU_ORTHOLOGUE AFUA_2G14860)-RELATED"/>
    <property type="match status" value="1"/>
</dbReference>
<reference evidence="2 3" key="1">
    <citation type="submission" date="2018-08" db="EMBL/GenBank/DDBJ databases">
        <title>Recombination of ecologically and evolutionarily significant loci maintains genetic cohesion in the Pseudomonas syringae species complex.</title>
        <authorList>
            <person name="Dillon M."/>
            <person name="Thakur S."/>
            <person name="Almeida R.N.D."/>
            <person name="Weir B.S."/>
            <person name="Guttman D.S."/>
        </authorList>
    </citation>
    <scope>NUCLEOTIDE SEQUENCE [LARGE SCALE GENOMIC DNA]</scope>
    <source>
        <strain evidence="2 3">NCPPB2445</strain>
    </source>
</reference>
<dbReference type="Proteomes" id="UP000270661">
    <property type="component" value="Unassembled WGS sequence"/>
</dbReference>